<dbReference type="EMBL" id="CADCTV010000609">
    <property type="protein sequence ID" value="CAA9347103.1"/>
    <property type="molecule type" value="Genomic_DNA"/>
</dbReference>
<dbReference type="AlphaFoldDB" id="A0A6J4M2K5"/>
<protein>
    <submittedName>
        <fullName evidence="1">Uncharacterized protein</fullName>
    </submittedName>
</protein>
<proteinExistence type="predicted"/>
<organism evidence="1">
    <name type="scientific">uncultured Gemmatimonadota bacterium</name>
    <dbReference type="NCBI Taxonomy" id="203437"/>
    <lineage>
        <taxon>Bacteria</taxon>
        <taxon>Pseudomonadati</taxon>
        <taxon>Gemmatimonadota</taxon>
        <taxon>environmental samples</taxon>
    </lineage>
</organism>
<gene>
    <name evidence="1" type="ORF">AVDCRST_MAG89-2923</name>
</gene>
<reference evidence="1" key="1">
    <citation type="submission" date="2020-02" db="EMBL/GenBank/DDBJ databases">
        <authorList>
            <person name="Meier V. D."/>
        </authorList>
    </citation>
    <scope>NUCLEOTIDE SEQUENCE</scope>
    <source>
        <strain evidence="1">AVDCRST_MAG89</strain>
    </source>
</reference>
<sequence>DLQRTGCDNRELAVDGVRAGAVPGASGVRFGPPGGSAHLRALHDRARRARRGW</sequence>
<feature type="non-terminal residue" evidence="1">
    <location>
        <position position="53"/>
    </location>
</feature>
<accession>A0A6J4M2K5</accession>
<name>A0A6J4M2K5_9BACT</name>
<evidence type="ECO:0000313" key="1">
    <source>
        <dbReference type="EMBL" id="CAA9347103.1"/>
    </source>
</evidence>
<feature type="non-terminal residue" evidence="1">
    <location>
        <position position="1"/>
    </location>
</feature>